<feature type="domain" description="ChlI/MoxR AAA lid" evidence="3">
    <location>
        <begin position="255"/>
        <end position="314"/>
    </location>
</feature>
<dbReference type="GO" id="GO:0016851">
    <property type="term" value="F:magnesium chelatase activity"/>
    <property type="evidence" value="ECO:0007669"/>
    <property type="project" value="UniProtKB-EC"/>
</dbReference>
<comment type="pathway">
    <text evidence="2">Porphyrin-containing compound metabolism.</text>
</comment>
<dbReference type="PANTHER" id="PTHR11603:SF132">
    <property type="entry name" value="C2H2-TYPE DOMAIN-CONTAINING PROTEIN"/>
    <property type="match status" value="1"/>
</dbReference>
<organism evidence="4 5">
    <name type="scientific">Talaromyces stipitatus (strain ATCC 10500 / CBS 375.48 / QM 6759 / NRRL 1006)</name>
    <name type="common">Penicillium stipitatum</name>
    <dbReference type="NCBI Taxonomy" id="441959"/>
    <lineage>
        <taxon>Eukaryota</taxon>
        <taxon>Fungi</taxon>
        <taxon>Dikarya</taxon>
        <taxon>Ascomycota</taxon>
        <taxon>Pezizomycotina</taxon>
        <taxon>Eurotiomycetes</taxon>
        <taxon>Eurotiomycetidae</taxon>
        <taxon>Eurotiales</taxon>
        <taxon>Trichocomaceae</taxon>
        <taxon>Talaromyces</taxon>
        <taxon>Talaromyces sect. Talaromyces</taxon>
    </lineage>
</organism>
<dbReference type="Pfam" id="PF17863">
    <property type="entry name" value="AAA_lid_2"/>
    <property type="match status" value="1"/>
</dbReference>
<dbReference type="InterPro" id="IPR041628">
    <property type="entry name" value="ChlI/MoxR_AAA_lid"/>
</dbReference>
<dbReference type="InterPro" id="IPR052041">
    <property type="entry name" value="Nucleic_acid_metab_PIN/TRAM"/>
</dbReference>
<evidence type="ECO:0000259" key="3">
    <source>
        <dbReference type="Pfam" id="PF17863"/>
    </source>
</evidence>
<dbReference type="Gene3D" id="1.10.8.80">
    <property type="entry name" value="Magnesium chelatase subunit I, C-Terminal domain"/>
    <property type="match status" value="1"/>
</dbReference>
<dbReference type="GeneID" id="8101068"/>
<evidence type="ECO:0000256" key="1">
    <source>
        <dbReference type="ARBA" id="ARBA00012825"/>
    </source>
</evidence>
<dbReference type="PANTHER" id="PTHR11603">
    <property type="entry name" value="AAA FAMILY ATPASE"/>
    <property type="match status" value="1"/>
</dbReference>
<dbReference type="Proteomes" id="UP000001745">
    <property type="component" value="Unassembled WGS sequence"/>
</dbReference>
<dbReference type="OrthoDB" id="5582146at2759"/>
<dbReference type="RefSeq" id="XP_002340286.1">
    <property type="nucleotide sequence ID" value="XM_002340245.1"/>
</dbReference>
<dbReference type="EMBL" id="EQ962652">
    <property type="protein sequence ID" value="EED22899.1"/>
    <property type="molecule type" value="Genomic_DNA"/>
</dbReference>
<name>B8LYH0_TALSN</name>
<reference evidence="5" key="1">
    <citation type="journal article" date="2015" name="Genome Announc.">
        <title>Genome sequence of the AIDS-associated pathogen Penicillium marneffei (ATCC18224) and its near taxonomic relative Talaromyces stipitatus (ATCC10500).</title>
        <authorList>
            <person name="Nierman W.C."/>
            <person name="Fedorova-Abrams N.D."/>
            <person name="Andrianopoulos A."/>
        </authorList>
    </citation>
    <scope>NUCLEOTIDE SEQUENCE [LARGE SCALE GENOMIC DNA]</scope>
    <source>
        <strain evidence="5">ATCC 10500 / CBS 375.48 / QM 6759 / NRRL 1006</strain>
    </source>
</reference>
<evidence type="ECO:0000256" key="2">
    <source>
        <dbReference type="ARBA" id="ARBA00023444"/>
    </source>
</evidence>
<dbReference type="OMA" id="HWHDPED"/>
<dbReference type="HOGENOM" id="CLU_034390_0_0_1"/>
<dbReference type="PhylomeDB" id="B8LYH0"/>
<dbReference type="InParanoid" id="B8LYH0"/>
<dbReference type="eggNOG" id="ENOG502QQMN">
    <property type="taxonomic scope" value="Eukaryota"/>
</dbReference>
<gene>
    <name evidence="4" type="ORF">TSTA_063750</name>
</gene>
<keyword evidence="5" id="KW-1185">Reference proteome</keyword>
<evidence type="ECO:0000313" key="4">
    <source>
        <dbReference type="EMBL" id="EED22899.1"/>
    </source>
</evidence>
<proteinExistence type="predicted"/>
<accession>B8LYH0</accession>
<dbReference type="AlphaFoldDB" id="B8LYH0"/>
<protein>
    <recommendedName>
        <fullName evidence="1">magnesium chelatase</fullName>
        <ecNumber evidence="1">6.6.1.1</ecNumber>
    </recommendedName>
</protein>
<sequence length="349" mass="39000">MDAFVIQDLVSELTDLELAILLALICQGHCVIETPVVNVDDVAGELALICQNRFGLSYAVLDCSSRTSIDNFSNSILVSDAKRGRSSNALPSFQTGGQFDERKIVNVVIAKNFHKVSSDIQIQALELIRSKRIFTRTSIHITQKTFLFVPLIGYDDIVQRTVRLNKHLNDFFLFSHFHEIDAGLPNLEGDEGWPSDDQASVSSVVRKSQRYNDHFHTNNRQVPEQMILHLRLLSDAVSVSAEVNRYLHNIVVFLRLNRAVAGGVSAKATKYFMIVAKSLASMHGINYLTPSVVCLAAKKVYRHRIIVAKPEDDRSLQYGSHLSSVTMILKDIDPDQIIDAVISEVEVPI</sequence>
<evidence type="ECO:0000313" key="5">
    <source>
        <dbReference type="Proteomes" id="UP000001745"/>
    </source>
</evidence>
<dbReference type="VEuPathDB" id="FungiDB:TSTA_063750"/>
<dbReference type="EC" id="6.6.1.1" evidence="1"/>